<keyword evidence="2" id="KW-0067">ATP-binding</keyword>
<keyword evidence="7" id="KW-1185">Reference proteome</keyword>
<dbReference type="STRING" id="6412.T1ED12"/>
<dbReference type="InParanoid" id="T1ED12"/>
<protein>
    <recommendedName>
        <fullName evidence="4">Protein KTI12 homolog</fullName>
    </recommendedName>
</protein>
<dbReference type="GO" id="GO:0005524">
    <property type="term" value="F:ATP binding"/>
    <property type="evidence" value="ECO:0007669"/>
    <property type="project" value="UniProtKB-KW"/>
</dbReference>
<dbReference type="AlphaFoldDB" id="T1ED12"/>
<proteinExistence type="inferred from homology"/>
<dbReference type="EMBL" id="AMQM01005103">
    <property type="status" value="NOT_ANNOTATED_CDS"/>
    <property type="molecule type" value="Genomic_DNA"/>
</dbReference>
<dbReference type="HOGENOM" id="CLU_027147_1_0_1"/>
<dbReference type="FunCoup" id="T1ED12">
    <property type="interactions" value="814"/>
</dbReference>
<dbReference type="SUPFAM" id="SSF52540">
    <property type="entry name" value="P-loop containing nucleoside triphosphate hydrolases"/>
    <property type="match status" value="1"/>
</dbReference>
<dbReference type="Gene3D" id="3.40.50.300">
    <property type="entry name" value="P-loop containing nucleotide triphosphate hydrolases"/>
    <property type="match status" value="1"/>
</dbReference>
<evidence type="ECO:0000256" key="3">
    <source>
        <dbReference type="ARBA" id="ARBA00025768"/>
    </source>
</evidence>
<sequence>MPLILMSGFPCSGKTRCAIGLKKYFEENKNVPTKVISDHNFEDLNRNDLYSNSSKEKEIRSLLKSEVQRSIDKSSVIILDSPNYIKGFRYELYCVSKSAQTTQCTILCSVSNEKSIEINSTRQPDEQYTNDVLNELIMRFETPDPKNRWDSPMFVINFNDEIPFEDIYTSLFLKKAPAPHLSTLPTPILATNLLHEIDKCTQRVVQEIMEGQKFCMQGDKIKINSSDEKITYLKTFTLAELQNSKRQFISFAKTRNIEDISSIPSSFVQFINSRV</sequence>
<organism evidence="6 7">
    <name type="scientific">Helobdella robusta</name>
    <name type="common">Californian leech</name>
    <dbReference type="NCBI Taxonomy" id="6412"/>
    <lineage>
        <taxon>Eukaryota</taxon>
        <taxon>Metazoa</taxon>
        <taxon>Spiralia</taxon>
        <taxon>Lophotrochozoa</taxon>
        <taxon>Annelida</taxon>
        <taxon>Clitellata</taxon>
        <taxon>Hirudinea</taxon>
        <taxon>Rhynchobdellida</taxon>
        <taxon>Glossiphoniidae</taxon>
        <taxon>Helobdella</taxon>
    </lineage>
</organism>
<dbReference type="CTD" id="20194464"/>
<dbReference type="FunFam" id="3.40.50.300:FF:000827">
    <property type="entry name" value="KTI12 chromatin-associated homolog"/>
    <property type="match status" value="1"/>
</dbReference>
<dbReference type="KEGG" id="hro:HELRODRAFT_100688"/>
<dbReference type="Proteomes" id="UP000015101">
    <property type="component" value="Unassembled WGS sequence"/>
</dbReference>
<dbReference type="InterPro" id="IPR013641">
    <property type="entry name" value="KTI12/PSTK"/>
</dbReference>
<evidence type="ECO:0000256" key="4">
    <source>
        <dbReference type="ARBA" id="ARBA00026170"/>
    </source>
</evidence>
<dbReference type="eggNOG" id="KOG3062">
    <property type="taxonomic scope" value="Eukaryota"/>
</dbReference>
<reference evidence="6" key="3">
    <citation type="submission" date="2015-06" db="UniProtKB">
        <authorList>
            <consortium name="EnsemblMetazoa"/>
        </authorList>
    </citation>
    <scope>IDENTIFICATION</scope>
</reference>
<dbReference type="OMA" id="THSRWDK"/>
<accession>T1ED12</accession>
<dbReference type="EnsemblMetazoa" id="HelroT100688">
    <property type="protein sequence ID" value="HelroP100688"/>
    <property type="gene ID" value="HelroG100688"/>
</dbReference>
<reference evidence="7" key="1">
    <citation type="submission" date="2012-12" db="EMBL/GenBank/DDBJ databases">
        <authorList>
            <person name="Hellsten U."/>
            <person name="Grimwood J."/>
            <person name="Chapman J.A."/>
            <person name="Shapiro H."/>
            <person name="Aerts A."/>
            <person name="Otillar R.P."/>
            <person name="Terry A.Y."/>
            <person name="Boore J.L."/>
            <person name="Simakov O."/>
            <person name="Marletaz F."/>
            <person name="Cho S.-J."/>
            <person name="Edsinger-Gonzales E."/>
            <person name="Havlak P."/>
            <person name="Kuo D.-H."/>
            <person name="Larsson T."/>
            <person name="Lv J."/>
            <person name="Arendt D."/>
            <person name="Savage R."/>
            <person name="Osoegawa K."/>
            <person name="de Jong P."/>
            <person name="Lindberg D.R."/>
            <person name="Seaver E.C."/>
            <person name="Weisblat D.A."/>
            <person name="Putnam N.H."/>
            <person name="Grigoriev I.V."/>
            <person name="Rokhsar D.S."/>
        </authorList>
    </citation>
    <scope>NUCLEOTIDE SEQUENCE</scope>
</reference>
<name>T1ED12_HELRO</name>
<evidence type="ECO:0000256" key="2">
    <source>
        <dbReference type="ARBA" id="ARBA00022840"/>
    </source>
</evidence>
<dbReference type="RefSeq" id="XP_009020662.1">
    <property type="nucleotide sequence ID" value="XM_009022414.1"/>
</dbReference>
<reference evidence="5 7" key="2">
    <citation type="journal article" date="2013" name="Nature">
        <title>Insights into bilaterian evolution from three spiralian genomes.</title>
        <authorList>
            <person name="Simakov O."/>
            <person name="Marletaz F."/>
            <person name="Cho S.J."/>
            <person name="Edsinger-Gonzales E."/>
            <person name="Havlak P."/>
            <person name="Hellsten U."/>
            <person name="Kuo D.H."/>
            <person name="Larsson T."/>
            <person name="Lv J."/>
            <person name="Arendt D."/>
            <person name="Savage R."/>
            <person name="Osoegawa K."/>
            <person name="de Jong P."/>
            <person name="Grimwood J."/>
            <person name="Chapman J.A."/>
            <person name="Shapiro H."/>
            <person name="Aerts A."/>
            <person name="Otillar R.P."/>
            <person name="Terry A.Y."/>
            <person name="Boore J.L."/>
            <person name="Grigoriev I.V."/>
            <person name="Lindberg D.R."/>
            <person name="Seaver E.C."/>
            <person name="Weisblat D.A."/>
            <person name="Putnam N.H."/>
            <person name="Rokhsar D.S."/>
        </authorList>
    </citation>
    <scope>NUCLEOTIDE SEQUENCE</scope>
</reference>
<evidence type="ECO:0000313" key="6">
    <source>
        <dbReference type="EnsemblMetazoa" id="HelroP100688"/>
    </source>
</evidence>
<dbReference type="PANTHER" id="PTHR12435">
    <property type="match status" value="1"/>
</dbReference>
<dbReference type="OrthoDB" id="9972657at2759"/>
<dbReference type="Pfam" id="PF08433">
    <property type="entry name" value="KTI12"/>
    <property type="match status" value="1"/>
</dbReference>
<dbReference type="GO" id="GO:0002098">
    <property type="term" value="P:tRNA wobble uridine modification"/>
    <property type="evidence" value="ECO:0000318"/>
    <property type="project" value="GO_Central"/>
</dbReference>
<dbReference type="GO" id="GO:0006357">
    <property type="term" value="P:regulation of transcription by RNA polymerase II"/>
    <property type="evidence" value="ECO:0007669"/>
    <property type="project" value="UniProtKB-ARBA"/>
</dbReference>
<evidence type="ECO:0000313" key="5">
    <source>
        <dbReference type="EMBL" id="ESO01426.1"/>
    </source>
</evidence>
<dbReference type="InterPro" id="IPR027417">
    <property type="entry name" value="P-loop_NTPase"/>
</dbReference>
<dbReference type="GeneID" id="20194464"/>
<dbReference type="EMBL" id="KB096785">
    <property type="protein sequence ID" value="ESO01426.1"/>
    <property type="molecule type" value="Genomic_DNA"/>
</dbReference>
<comment type="similarity">
    <text evidence="3">Belongs to the KTI12 family.</text>
</comment>
<gene>
    <name evidence="6" type="primary">20194464</name>
    <name evidence="5" type="ORF">HELRODRAFT_100688</name>
</gene>
<evidence type="ECO:0000313" key="7">
    <source>
        <dbReference type="Proteomes" id="UP000015101"/>
    </source>
</evidence>
<evidence type="ECO:0000256" key="1">
    <source>
        <dbReference type="ARBA" id="ARBA00022741"/>
    </source>
</evidence>
<keyword evidence="1" id="KW-0547">Nucleotide-binding</keyword>